<gene>
    <name evidence="2" type="ORF">DKT75_04700</name>
</gene>
<reference evidence="2 3" key="1">
    <citation type="submission" date="2018-05" db="EMBL/GenBank/DDBJ databases">
        <title>Leucothrix arctica sp. nov., isolated from Arctic seawater.</title>
        <authorList>
            <person name="Choi A."/>
            <person name="Baek K."/>
        </authorList>
    </citation>
    <scope>NUCLEOTIDE SEQUENCE [LARGE SCALE GENOMIC DNA]</scope>
    <source>
        <strain evidence="2 3">IMCC9719</strain>
    </source>
</reference>
<feature type="transmembrane region" description="Helical" evidence="1">
    <location>
        <begin position="122"/>
        <end position="144"/>
    </location>
</feature>
<sequence>MLLNQYQLPYRLIHQTSKPDETDMRKFLVLLIIMTAVFLFTANYRTAGNAETQWLLKSSPSFAKNIGSSDAAKNQDMLINGKIPDWVIEKDYSVLATFKDQGAAGHTAKDQGWKSLTLLLDLIVLIGWPIYLACLIILVFKHLVSKILNRKR</sequence>
<proteinExistence type="predicted"/>
<evidence type="ECO:0000256" key="1">
    <source>
        <dbReference type="SAM" id="Phobius"/>
    </source>
</evidence>
<keyword evidence="1" id="KW-0812">Transmembrane</keyword>
<evidence type="ECO:0000313" key="2">
    <source>
        <dbReference type="EMBL" id="PWQ98427.1"/>
    </source>
</evidence>
<dbReference type="Proteomes" id="UP000245506">
    <property type="component" value="Unassembled WGS sequence"/>
</dbReference>
<dbReference type="EMBL" id="QGKL01000012">
    <property type="protein sequence ID" value="PWQ98427.1"/>
    <property type="molecule type" value="Genomic_DNA"/>
</dbReference>
<keyword evidence="1" id="KW-1133">Transmembrane helix</keyword>
<protein>
    <submittedName>
        <fullName evidence="2">Uncharacterized protein</fullName>
    </submittedName>
</protein>
<feature type="transmembrane region" description="Helical" evidence="1">
    <location>
        <begin position="27"/>
        <end position="44"/>
    </location>
</feature>
<comment type="caution">
    <text evidence="2">The sequence shown here is derived from an EMBL/GenBank/DDBJ whole genome shotgun (WGS) entry which is preliminary data.</text>
</comment>
<keyword evidence="1" id="KW-0472">Membrane</keyword>
<organism evidence="2 3">
    <name type="scientific">Leucothrix arctica</name>
    <dbReference type="NCBI Taxonomy" id="1481894"/>
    <lineage>
        <taxon>Bacteria</taxon>
        <taxon>Pseudomonadati</taxon>
        <taxon>Pseudomonadota</taxon>
        <taxon>Gammaproteobacteria</taxon>
        <taxon>Thiotrichales</taxon>
        <taxon>Thiotrichaceae</taxon>
        <taxon>Leucothrix</taxon>
    </lineage>
</organism>
<keyword evidence="3" id="KW-1185">Reference proteome</keyword>
<dbReference type="AlphaFoldDB" id="A0A317CJN3"/>
<accession>A0A317CJN3</accession>
<evidence type="ECO:0000313" key="3">
    <source>
        <dbReference type="Proteomes" id="UP000245506"/>
    </source>
</evidence>
<name>A0A317CJN3_9GAMM</name>